<keyword evidence="1" id="KW-0067">ATP-binding</keyword>
<evidence type="ECO:0000313" key="1">
    <source>
        <dbReference type="EMBL" id="HJB90261.1"/>
    </source>
</evidence>
<organism evidence="1 2">
    <name type="scientific">Candidatus Eisenbergiella merdigallinarum</name>
    <dbReference type="NCBI Taxonomy" id="2838552"/>
    <lineage>
        <taxon>Bacteria</taxon>
        <taxon>Bacillati</taxon>
        <taxon>Bacillota</taxon>
        <taxon>Clostridia</taxon>
        <taxon>Lachnospirales</taxon>
        <taxon>Lachnospiraceae</taxon>
        <taxon>Eisenbergiella</taxon>
    </lineage>
</organism>
<evidence type="ECO:0000313" key="2">
    <source>
        <dbReference type="Proteomes" id="UP000886883"/>
    </source>
</evidence>
<dbReference type="EMBL" id="DWXE01000006">
    <property type="protein sequence ID" value="HJB90261.1"/>
    <property type="molecule type" value="Genomic_DNA"/>
</dbReference>
<accession>A0A9D2SCP1</accession>
<reference evidence="1" key="2">
    <citation type="submission" date="2021-04" db="EMBL/GenBank/DDBJ databases">
        <authorList>
            <person name="Gilroy R."/>
        </authorList>
    </citation>
    <scope>NUCLEOTIDE SEQUENCE</scope>
    <source>
        <strain evidence="1">USAMLcec3-2134</strain>
    </source>
</reference>
<comment type="caution">
    <text evidence="1">The sequence shown here is derived from an EMBL/GenBank/DDBJ whole genome shotgun (WGS) entry which is preliminary data.</text>
</comment>
<dbReference type="Proteomes" id="UP000886883">
    <property type="component" value="Unassembled WGS sequence"/>
</dbReference>
<dbReference type="AlphaFoldDB" id="A0A9D2SCP1"/>
<dbReference type="GO" id="GO:0005524">
    <property type="term" value="F:ATP binding"/>
    <property type="evidence" value="ECO:0007669"/>
    <property type="project" value="UniProtKB-KW"/>
</dbReference>
<proteinExistence type="predicted"/>
<sequence>MLNITKGKIDRALKVVAYGSEGIGKTTFAAAFPEPLFIDTEGGTAHMDVRRIDKPQSWEELLSIVNEVAADPNVCKTLVLDTADWAEALCVTHVCQKYKQNSIESFGYGKGYTYLAEEFGRLFSALDAVIASGKHVVITAHAKMRKFEQPDEQGAYDRWEMKLSKQVAPLLKEWCDMLLFLNYKTYVVTTETNAKKAQGGKRVIYTSHHPCWDAKNRHSLPEEMDLDFKNIAHLFKTGSEPAADAVKPIDRLRSLMTEANVTDAELQKVVADKGHYAADAPIDTYSEKFISGWLIKYWPQILNLINAGRTVLD</sequence>
<reference evidence="1" key="1">
    <citation type="journal article" date="2021" name="PeerJ">
        <title>Extensive microbial diversity within the chicken gut microbiome revealed by metagenomics and culture.</title>
        <authorList>
            <person name="Gilroy R."/>
            <person name="Ravi A."/>
            <person name="Getino M."/>
            <person name="Pursley I."/>
            <person name="Horton D.L."/>
            <person name="Alikhan N.F."/>
            <person name="Baker D."/>
            <person name="Gharbi K."/>
            <person name="Hall N."/>
            <person name="Watson M."/>
            <person name="Adriaenssens E.M."/>
            <person name="Foster-Nyarko E."/>
            <person name="Jarju S."/>
            <person name="Secka A."/>
            <person name="Antonio M."/>
            <person name="Oren A."/>
            <person name="Chaudhuri R.R."/>
            <person name="La Ragione R."/>
            <person name="Hildebrand F."/>
            <person name="Pallen M.J."/>
        </authorList>
    </citation>
    <scope>NUCLEOTIDE SEQUENCE</scope>
    <source>
        <strain evidence="1">USAMLcec3-2134</strain>
    </source>
</reference>
<keyword evidence="1" id="KW-0547">Nucleotide-binding</keyword>
<name>A0A9D2SCP1_9FIRM</name>
<protein>
    <submittedName>
        <fullName evidence="1">ATP-binding protein</fullName>
    </submittedName>
</protein>
<dbReference type="Pfam" id="PF13479">
    <property type="entry name" value="AAA_24"/>
    <property type="match status" value="1"/>
</dbReference>
<gene>
    <name evidence="1" type="ORF">H9763_02210</name>
</gene>